<organism evidence="7 8">
    <name type="scientific">Actinoplanes italicus</name>
    <dbReference type="NCBI Taxonomy" id="113567"/>
    <lineage>
        <taxon>Bacteria</taxon>
        <taxon>Bacillati</taxon>
        <taxon>Actinomycetota</taxon>
        <taxon>Actinomycetes</taxon>
        <taxon>Micromonosporales</taxon>
        <taxon>Micromonosporaceae</taxon>
        <taxon>Actinoplanes</taxon>
    </lineage>
</organism>
<evidence type="ECO:0000313" key="7">
    <source>
        <dbReference type="EMBL" id="PRX22863.1"/>
    </source>
</evidence>
<gene>
    <name evidence="7" type="ORF">CLV67_104391</name>
</gene>
<evidence type="ECO:0000256" key="2">
    <source>
        <dbReference type="ARBA" id="ARBA00022692"/>
    </source>
</evidence>
<evidence type="ECO:0000313" key="8">
    <source>
        <dbReference type="Proteomes" id="UP000239415"/>
    </source>
</evidence>
<dbReference type="Gene3D" id="1.20.1740.10">
    <property type="entry name" value="Amino acid/polyamine transporter I"/>
    <property type="match status" value="1"/>
</dbReference>
<dbReference type="GO" id="GO:0016020">
    <property type="term" value="C:membrane"/>
    <property type="evidence" value="ECO:0007669"/>
    <property type="project" value="UniProtKB-SubCell"/>
</dbReference>
<dbReference type="Pfam" id="PF00324">
    <property type="entry name" value="AA_permease"/>
    <property type="match status" value="1"/>
</dbReference>
<dbReference type="RefSeq" id="WP_106317846.1">
    <property type="nucleotide sequence ID" value="NZ_BOMO01000022.1"/>
</dbReference>
<dbReference type="PANTHER" id="PTHR42770">
    <property type="entry name" value="AMINO ACID TRANSPORTER-RELATED"/>
    <property type="match status" value="1"/>
</dbReference>
<dbReference type="InterPro" id="IPR050367">
    <property type="entry name" value="APC_superfamily"/>
</dbReference>
<evidence type="ECO:0000259" key="6">
    <source>
        <dbReference type="Pfam" id="PF00324"/>
    </source>
</evidence>
<dbReference type="InterPro" id="IPR004841">
    <property type="entry name" value="AA-permease/SLC12A_dom"/>
</dbReference>
<dbReference type="Proteomes" id="UP000239415">
    <property type="component" value="Unassembled WGS sequence"/>
</dbReference>
<evidence type="ECO:0000256" key="3">
    <source>
        <dbReference type="ARBA" id="ARBA00022989"/>
    </source>
</evidence>
<feature type="transmembrane region" description="Helical" evidence="5">
    <location>
        <begin position="105"/>
        <end position="126"/>
    </location>
</feature>
<evidence type="ECO:0000256" key="1">
    <source>
        <dbReference type="ARBA" id="ARBA00004141"/>
    </source>
</evidence>
<protein>
    <submittedName>
        <fullName evidence="7">Amino acid efflux transporter</fullName>
    </submittedName>
</protein>
<name>A0A2T0KHD8_9ACTN</name>
<dbReference type="GO" id="GO:0055085">
    <property type="term" value="P:transmembrane transport"/>
    <property type="evidence" value="ECO:0007669"/>
    <property type="project" value="InterPro"/>
</dbReference>
<evidence type="ECO:0000256" key="5">
    <source>
        <dbReference type="SAM" id="Phobius"/>
    </source>
</evidence>
<reference evidence="7 8" key="1">
    <citation type="submission" date="2018-03" db="EMBL/GenBank/DDBJ databases">
        <title>Genomic Encyclopedia of Archaeal and Bacterial Type Strains, Phase II (KMG-II): from individual species to whole genera.</title>
        <authorList>
            <person name="Goeker M."/>
        </authorList>
    </citation>
    <scope>NUCLEOTIDE SEQUENCE [LARGE SCALE GENOMIC DNA]</scope>
    <source>
        <strain evidence="7 8">DSM 43146</strain>
    </source>
</reference>
<feature type="transmembrane region" description="Helical" evidence="5">
    <location>
        <begin position="31"/>
        <end position="48"/>
    </location>
</feature>
<dbReference type="OrthoDB" id="259687at2"/>
<dbReference type="PIRSF" id="PIRSF006060">
    <property type="entry name" value="AA_transporter"/>
    <property type="match status" value="1"/>
</dbReference>
<proteinExistence type="predicted"/>
<feature type="domain" description="Amino acid permease/ SLC12A" evidence="6">
    <location>
        <begin position="31"/>
        <end position="403"/>
    </location>
</feature>
<feature type="transmembrane region" description="Helical" evidence="5">
    <location>
        <begin position="235"/>
        <end position="256"/>
    </location>
</feature>
<keyword evidence="8" id="KW-1185">Reference proteome</keyword>
<feature type="transmembrane region" description="Helical" evidence="5">
    <location>
        <begin position="276"/>
        <end position="297"/>
    </location>
</feature>
<dbReference type="AlphaFoldDB" id="A0A2T0KHD8"/>
<dbReference type="PANTHER" id="PTHR42770:SF7">
    <property type="entry name" value="MEMBRANE PROTEIN"/>
    <property type="match status" value="1"/>
</dbReference>
<evidence type="ECO:0000256" key="4">
    <source>
        <dbReference type="ARBA" id="ARBA00023136"/>
    </source>
</evidence>
<feature type="transmembrane region" description="Helical" evidence="5">
    <location>
        <begin position="342"/>
        <end position="361"/>
    </location>
</feature>
<keyword evidence="3 5" id="KW-1133">Transmembrane helix</keyword>
<feature type="transmembrane region" description="Helical" evidence="5">
    <location>
        <begin position="54"/>
        <end position="75"/>
    </location>
</feature>
<keyword evidence="2 5" id="KW-0812">Transmembrane</keyword>
<feature type="transmembrane region" description="Helical" evidence="5">
    <location>
        <begin position="165"/>
        <end position="187"/>
    </location>
</feature>
<sequence length="417" mass="43002">MPEQTLDSPPAQAGGAEVSSRQWSAGQLTQMYISSVLGAGILVVPGISVKEAGWAAPLVWVVLAGICVCIAQMFARISMEFPTVSGVTDVIRAGMGPANANFAQGVLLLVYAVGNPAMAIATAYYLGAVTDALPPVPITAMILMLLSLVLAGLNDRIIARIQGVSLKIAMVALALSIVLAVPGMSLANLGRHGAPTLAGVLTAAGVAFYAYLGWENVSLLGGSVHDPRRTFPRAIRRAVPVVAITYLAATLAYAALPPGGPTELVPALTAALPAPLRLVLLIASAVAIVAATNAWVLGATRLYVHAVRGRTSETRAKGVLALTYAATLALFGAGVVTHSDLLAWTSALFMSVYALCSVALARMQQRWSLQAVVVLLSSLAILASRGVAGLIFAVLLVVVVLATRATEATRSTGKARK</sequence>
<feature type="transmembrane region" description="Helical" evidence="5">
    <location>
        <begin position="132"/>
        <end position="153"/>
    </location>
</feature>
<feature type="transmembrane region" description="Helical" evidence="5">
    <location>
        <begin position="373"/>
        <end position="402"/>
    </location>
</feature>
<dbReference type="EMBL" id="PVMZ01000004">
    <property type="protein sequence ID" value="PRX22863.1"/>
    <property type="molecule type" value="Genomic_DNA"/>
</dbReference>
<feature type="transmembrane region" description="Helical" evidence="5">
    <location>
        <begin position="193"/>
        <end position="214"/>
    </location>
</feature>
<comment type="subcellular location">
    <subcellularLocation>
        <location evidence="1">Membrane</location>
        <topology evidence="1">Multi-pass membrane protein</topology>
    </subcellularLocation>
</comment>
<feature type="transmembrane region" description="Helical" evidence="5">
    <location>
        <begin position="318"/>
        <end position="336"/>
    </location>
</feature>
<keyword evidence="4 5" id="KW-0472">Membrane</keyword>
<accession>A0A2T0KHD8</accession>
<comment type="caution">
    <text evidence="7">The sequence shown here is derived from an EMBL/GenBank/DDBJ whole genome shotgun (WGS) entry which is preliminary data.</text>
</comment>